<dbReference type="InterPro" id="IPR011083">
    <property type="entry name" value="Phage_tail_collar_dom"/>
</dbReference>
<evidence type="ECO:0000256" key="1">
    <source>
        <dbReference type="SAM" id="MobiDB-lite"/>
    </source>
</evidence>
<keyword evidence="5" id="KW-1185">Reference proteome</keyword>
<evidence type="ECO:0000259" key="3">
    <source>
        <dbReference type="Pfam" id="PF07484"/>
    </source>
</evidence>
<feature type="region of interest" description="Disordered" evidence="1">
    <location>
        <begin position="232"/>
        <end position="253"/>
    </location>
</feature>
<sequence length="335" mass="37720">MAWKQITIAIGVSFLLTMLGSYLLFNNRLNTLAMQVDALETREFQQLDQQYARTQYVDKLNQELRATLAAAVNASTEQNLYLTAQVNNAYRLADTLLGKVNKQAEQHTAVLAQITSLKQTLTKLIDIVDGLKKNTAYNVPTGTIIGYAGNIDSEQQQILQQLGWLLCDGREVSRQQYPALFSAISTLYGVSTEQTFHLPDFRGVFLRGLDLGRQLDVERALGVLQEDDNKAHQHTGTTTTAGVHQHRGTTDLGGEHRHKLEAMGFWYTTKSWIERRAMTNEVDDGETYNTSLDGEHRHTFVTPIGGEHQHNLLTEMSGNIEARPKNYAVVYFIKY</sequence>
<dbReference type="AlphaFoldDB" id="A0A2N9YEL8"/>
<dbReference type="EMBL" id="CP018889">
    <property type="protein sequence ID" value="AUI68845.1"/>
    <property type="molecule type" value="Genomic_DNA"/>
</dbReference>
<name>A0A2N9YEL8_9GAMM</name>
<keyword evidence="2" id="KW-0472">Membrane</keyword>
<proteinExistence type="predicted"/>
<protein>
    <recommendedName>
        <fullName evidence="3">Phage tail collar domain-containing protein</fullName>
    </recommendedName>
</protein>
<feature type="compositionally biased region" description="Low complexity" evidence="1">
    <location>
        <begin position="234"/>
        <end position="243"/>
    </location>
</feature>
<dbReference type="SUPFAM" id="SSF88874">
    <property type="entry name" value="Receptor-binding domain of short tail fibre protein gp12"/>
    <property type="match status" value="1"/>
</dbReference>
<accession>A0A2N9YEL8</accession>
<keyword evidence="2" id="KW-0812">Transmembrane</keyword>
<dbReference type="Gene3D" id="3.90.1340.10">
    <property type="entry name" value="Phage tail collar domain"/>
    <property type="match status" value="1"/>
</dbReference>
<feature type="transmembrane region" description="Helical" evidence="2">
    <location>
        <begin position="6"/>
        <end position="25"/>
    </location>
</feature>
<evidence type="ECO:0000256" key="2">
    <source>
        <dbReference type="SAM" id="Phobius"/>
    </source>
</evidence>
<organism evidence="4 5">
    <name type="scientific">Beggiatoa leptomitoformis</name>
    <dbReference type="NCBI Taxonomy" id="288004"/>
    <lineage>
        <taxon>Bacteria</taxon>
        <taxon>Pseudomonadati</taxon>
        <taxon>Pseudomonadota</taxon>
        <taxon>Gammaproteobacteria</taxon>
        <taxon>Thiotrichales</taxon>
        <taxon>Thiotrichaceae</taxon>
        <taxon>Beggiatoa</taxon>
    </lineage>
</organism>
<evidence type="ECO:0000313" key="5">
    <source>
        <dbReference type="Proteomes" id="UP000234271"/>
    </source>
</evidence>
<dbReference type="OrthoDB" id="9810174at2"/>
<dbReference type="Pfam" id="PF07484">
    <property type="entry name" value="Collar"/>
    <property type="match status" value="1"/>
</dbReference>
<keyword evidence="2" id="KW-1133">Transmembrane helix</keyword>
<dbReference type="Proteomes" id="UP000234271">
    <property type="component" value="Chromosome"/>
</dbReference>
<gene>
    <name evidence="4" type="ORF">BLE401_09080</name>
</gene>
<feature type="domain" description="Phage tail collar" evidence="3">
    <location>
        <begin position="142"/>
        <end position="205"/>
    </location>
</feature>
<evidence type="ECO:0000313" key="4">
    <source>
        <dbReference type="EMBL" id="AUI68845.1"/>
    </source>
</evidence>
<dbReference type="InterPro" id="IPR037053">
    <property type="entry name" value="Phage_tail_collar_dom_sf"/>
</dbReference>
<dbReference type="RefSeq" id="WP_062154230.1">
    <property type="nucleotide sequence ID" value="NZ_CP012373.2"/>
</dbReference>
<reference evidence="5" key="1">
    <citation type="submission" date="2016-12" db="EMBL/GenBank/DDBJ databases">
        <title>Complete Genome Sequence of Beggiatoa leptomitiformis D-401.</title>
        <authorList>
            <person name="Fomenkov A."/>
            <person name="Vincze T."/>
            <person name="Grabovich M."/>
            <person name="Anton B.P."/>
            <person name="Dubinina G."/>
            <person name="Orlova M."/>
            <person name="Belousova E."/>
            <person name="Roberts R.J."/>
        </authorList>
    </citation>
    <scope>NUCLEOTIDE SEQUENCE [LARGE SCALE GENOMIC DNA]</scope>
    <source>
        <strain evidence="5">D-401</strain>
    </source>
</reference>